<evidence type="ECO:0000256" key="2">
    <source>
        <dbReference type="SAM" id="MobiDB-lite"/>
    </source>
</evidence>
<dbReference type="Pfam" id="PF04519">
    <property type="entry name" value="Bactofilin"/>
    <property type="match status" value="1"/>
</dbReference>
<organism evidence="3">
    <name type="scientific">Cupriavidus taiwanensis</name>
    <dbReference type="NCBI Taxonomy" id="164546"/>
    <lineage>
        <taxon>Bacteria</taxon>
        <taxon>Pseudomonadati</taxon>
        <taxon>Pseudomonadota</taxon>
        <taxon>Betaproteobacteria</taxon>
        <taxon>Burkholderiales</taxon>
        <taxon>Burkholderiaceae</taxon>
        <taxon>Cupriavidus</taxon>
    </lineage>
</organism>
<evidence type="ECO:0008006" key="4">
    <source>
        <dbReference type="Google" id="ProtNLM"/>
    </source>
</evidence>
<evidence type="ECO:0000256" key="1">
    <source>
        <dbReference type="ARBA" id="ARBA00044755"/>
    </source>
</evidence>
<dbReference type="RefSeq" id="WP_116336143.1">
    <property type="nucleotide sequence ID" value="NZ_LT976856.1"/>
</dbReference>
<name>A0A375BUX7_9BURK</name>
<dbReference type="AlphaFoldDB" id="A0A375BUX7"/>
<accession>A0A375BUX7</accession>
<protein>
    <recommendedName>
        <fullName evidence="4">Protein CcmA, bactofilin family</fullName>
    </recommendedName>
</protein>
<feature type="compositionally biased region" description="Low complexity" evidence="2">
    <location>
        <begin position="138"/>
        <end position="158"/>
    </location>
</feature>
<dbReference type="PANTHER" id="PTHR35024:SF4">
    <property type="entry name" value="POLYMER-FORMING CYTOSKELETAL PROTEIN"/>
    <property type="match status" value="1"/>
</dbReference>
<gene>
    <name evidence="3" type="ORF">CBM2589_B30232</name>
</gene>
<reference evidence="3" key="1">
    <citation type="submission" date="2018-01" db="EMBL/GenBank/DDBJ databases">
        <authorList>
            <person name="Clerissi C."/>
        </authorList>
    </citation>
    <scope>NUCLEOTIDE SEQUENCE</scope>
    <source>
        <strain evidence="3">Cupriavidus taiwanensis STM 3521</strain>
    </source>
</reference>
<proteinExistence type="inferred from homology"/>
<dbReference type="InterPro" id="IPR007607">
    <property type="entry name" value="BacA/B"/>
</dbReference>
<comment type="caution">
    <text evidence="3">The sequence shown here is derived from an EMBL/GenBank/DDBJ whole genome shotgun (WGS) entry which is preliminary data.</text>
</comment>
<sequence>MLFSKKKGLSIDTLIGADTAIDGDLVFAGGLRLDGRVRGNVTAAPGKPSMLVLSEKAMVEGEISVGHLVLNGTVKGPVHAGDLLELQPQARVLGDVRYAALEMHQGALVEGRLMPLVQGEVKALPNLVEAAPVAEVTEAADATDSDPAAAGETRAAAASPTEKAA</sequence>
<dbReference type="PANTHER" id="PTHR35024">
    <property type="entry name" value="HYPOTHETICAL CYTOSOLIC PROTEIN"/>
    <property type="match status" value="1"/>
</dbReference>
<dbReference type="EMBL" id="OFSP01000023">
    <property type="protein sequence ID" value="SOY53792.1"/>
    <property type="molecule type" value="Genomic_DNA"/>
</dbReference>
<feature type="region of interest" description="Disordered" evidence="2">
    <location>
        <begin position="138"/>
        <end position="165"/>
    </location>
</feature>
<dbReference type="Proteomes" id="UP000256297">
    <property type="component" value="Chromosome CBM2589_b"/>
</dbReference>
<comment type="similarity">
    <text evidence="1">Belongs to the bactofilin family.</text>
</comment>
<evidence type="ECO:0000313" key="3">
    <source>
        <dbReference type="EMBL" id="SOY53792.1"/>
    </source>
</evidence>